<dbReference type="EMBL" id="BHZC01000001">
    <property type="protein sequence ID" value="GCD32893.1"/>
    <property type="molecule type" value="Genomic_DNA"/>
</dbReference>
<sequence>MIELHGEIVMWAAPAVRAHLQHLAEPGAVLLVDLCPVPFCDCSGPEVLLDARHRSVPGRGRMEVGCGDGRIASLMRATRTRGLSHPVATPAEALAG</sequence>
<name>A0A7U9KQG7_9ACTN</name>
<dbReference type="Gene3D" id="3.30.750.24">
    <property type="entry name" value="STAS domain"/>
    <property type="match status" value="1"/>
</dbReference>
<dbReference type="OrthoDB" id="3296948at2"/>
<protein>
    <submittedName>
        <fullName evidence="2">Anti-sigma factor antagonist</fullName>
    </submittedName>
</protein>
<dbReference type="AlphaFoldDB" id="A0A7U9KQG7"/>
<feature type="domain" description="STAS" evidence="1">
    <location>
        <begin position="1"/>
        <end position="54"/>
    </location>
</feature>
<dbReference type="SUPFAM" id="SSF52091">
    <property type="entry name" value="SpoIIaa-like"/>
    <property type="match status" value="1"/>
</dbReference>
<evidence type="ECO:0000259" key="1">
    <source>
        <dbReference type="PROSITE" id="PS50801"/>
    </source>
</evidence>
<dbReference type="Proteomes" id="UP000287830">
    <property type="component" value="Unassembled WGS sequence"/>
</dbReference>
<dbReference type="Pfam" id="PF01740">
    <property type="entry name" value="STAS"/>
    <property type="match status" value="1"/>
</dbReference>
<gene>
    <name evidence="2" type="primary">rsbV_1</name>
    <name evidence="2" type="ORF">OEIGOIKO_00611</name>
</gene>
<evidence type="ECO:0000313" key="2">
    <source>
        <dbReference type="EMBL" id="GCD32893.1"/>
    </source>
</evidence>
<reference evidence="2 3" key="1">
    <citation type="submission" date="2018-11" db="EMBL/GenBank/DDBJ databases">
        <title>Whole genome sequence of Streptomyces chrestomyceticus NBRC 13444(T).</title>
        <authorList>
            <person name="Komaki H."/>
            <person name="Tamura T."/>
        </authorList>
    </citation>
    <scope>NUCLEOTIDE SEQUENCE [LARGE SCALE GENOMIC DNA]</scope>
    <source>
        <strain evidence="2 3">NBRC 13444</strain>
    </source>
</reference>
<dbReference type="PROSITE" id="PS50801">
    <property type="entry name" value="STAS"/>
    <property type="match status" value="1"/>
</dbReference>
<comment type="caution">
    <text evidence="2">The sequence shown here is derived from an EMBL/GenBank/DDBJ whole genome shotgun (WGS) entry which is preliminary data.</text>
</comment>
<proteinExistence type="predicted"/>
<organism evidence="2 3">
    <name type="scientific">Streptomyces chrestomyceticus JCM 4735</name>
    <dbReference type="NCBI Taxonomy" id="1306181"/>
    <lineage>
        <taxon>Bacteria</taxon>
        <taxon>Bacillati</taxon>
        <taxon>Actinomycetota</taxon>
        <taxon>Actinomycetes</taxon>
        <taxon>Kitasatosporales</taxon>
        <taxon>Streptomycetaceae</taxon>
        <taxon>Streptomyces</taxon>
    </lineage>
</organism>
<accession>A0A7U9KQG7</accession>
<dbReference type="InterPro" id="IPR036513">
    <property type="entry name" value="STAS_dom_sf"/>
</dbReference>
<dbReference type="InterPro" id="IPR002645">
    <property type="entry name" value="STAS_dom"/>
</dbReference>
<evidence type="ECO:0000313" key="3">
    <source>
        <dbReference type="Proteomes" id="UP000287830"/>
    </source>
</evidence>